<dbReference type="Proteomes" id="UP001161691">
    <property type="component" value="Unassembled WGS sequence"/>
</dbReference>
<dbReference type="RefSeq" id="WP_282910807.1">
    <property type="nucleotide sequence ID" value="NZ_JAGRPV010000001.1"/>
</dbReference>
<name>A0ABT6TQ70_9BACL</name>
<dbReference type="EMBL" id="JAGRPV010000001">
    <property type="protein sequence ID" value="MDI4648069.1"/>
    <property type="molecule type" value="Genomic_DNA"/>
</dbReference>
<accession>A0ABT6TQ70</accession>
<reference evidence="1" key="1">
    <citation type="submission" date="2023-04" db="EMBL/GenBank/DDBJ databases">
        <title>Comparative genomic analysis of Cohnella hashimotonis sp. nov., isolated from the International Space Station.</title>
        <authorList>
            <person name="Venkateswaran K."/>
            <person name="Simpson A."/>
        </authorList>
    </citation>
    <scope>NUCLEOTIDE SEQUENCE</scope>
    <source>
        <strain evidence="1">F6_2S_P_1</strain>
    </source>
</reference>
<evidence type="ECO:0000313" key="1">
    <source>
        <dbReference type="EMBL" id="MDI4648069.1"/>
    </source>
</evidence>
<comment type="caution">
    <text evidence="1">The sequence shown here is derived from an EMBL/GenBank/DDBJ whole genome shotgun (WGS) entry which is preliminary data.</text>
</comment>
<evidence type="ECO:0000313" key="2">
    <source>
        <dbReference type="Proteomes" id="UP001161691"/>
    </source>
</evidence>
<organism evidence="1 2">
    <name type="scientific">Cohnella hashimotonis</name>
    <dbReference type="NCBI Taxonomy" id="2826895"/>
    <lineage>
        <taxon>Bacteria</taxon>
        <taxon>Bacillati</taxon>
        <taxon>Bacillota</taxon>
        <taxon>Bacilli</taxon>
        <taxon>Bacillales</taxon>
        <taxon>Paenibacillaceae</taxon>
        <taxon>Cohnella</taxon>
    </lineage>
</organism>
<proteinExistence type="predicted"/>
<gene>
    <name evidence="1" type="ORF">KB449_24175</name>
</gene>
<sequence length="98" mass="11630">MELPAWFRMAMQQRLDAICVQNDLDPELLRARTEERMAFEALYSNMDETQFARYLAWEDKHLFKRALEHELFYMKGVQDGAQMVAALLADKWINIDSE</sequence>
<keyword evidence="2" id="KW-1185">Reference proteome</keyword>
<protein>
    <submittedName>
        <fullName evidence="1">Uncharacterized protein</fullName>
    </submittedName>
</protein>